<sequence>MRRNNCLYMLVGLAVSFSTLALPAFAQFNPVVAQQNRSSTQSKTVVARIWHGKTLTTKAAEYYNYLNEAGIKKIQAIPGNLGVQVLRRTDGKITEFTVISYWESRDAIRAFAGNDIEKVRFLPKDHEYLIEPETKVKHFDVLLDDRK</sequence>
<dbReference type="GO" id="GO:0004497">
    <property type="term" value="F:monooxygenase activity"/>
    <property type="evidence" value="ECO:0007669"/>
    <property type="project" value="UniProtKB-KW"/>
</dbReference>
<accession>A0A8J7L9B1</accession>
<keyword evidence="4" id="KW-1185">Reference proteome</keyword>
<keyword evidence="1" id="KW-0732">Signal</keyword>
<protein>
    <submittedName>
        <fullName evidence="3">Antibiotic biosynthesis monooxygenase</fullName>
    </submittedName>
</protein>
<name>A0A8J7L9B1_9NOST</name>
<dbReference type="SUPFAM" id="SSF54909">
    <property type="entry name" value="Dimeric alpha+beta barrel"/>
    <property type="match status" value="1"/>
</dbReference>
<keyword evidence="3" id="KW-0503">Monooxygenase</keyword>
<keyword evidence="3" id="KW-0560">Oxidoreductase</keyword>
<dbReference type="InterPro" id="IPR007138">
    <property type="entry name" value="ABM_dom"/>
</dbReference>
<evidence type="ECO:0000256" key="1">
    <source>
        <dbReference type="SAM" id="SignalP"/>
    </source>
</evidence>
<proteinExistence type="predicted"/>
<comment type="caution">
    <text evidence="3">The sequence shown here is derived from an EMBL/GenBank/DDBJ whole genome shotgun (WGS) entry which is preliminary data.</text>
</comment>
<dbReference type="AlphaFoldDB" id="A0A8J7L9B1"/>
<dbReference type="InterPro" id="IPR011008">
    <property type="entry name" value="Dimeric_a/b-barrel"/>
</dbReference>
<feature type="chain" id="PRO_5035242539" evidence="1">
    <location>
        <begin position="27"/>
        <end position="147"/>
    </location>
</feature>
<dbReference type="Proteomes" id="UP000632766">
    <property type="component" value="Unassembled WGS sequence"/>
</dbReference>
<dbReference type="Gene3D" id="3.30.70.100">
    <property type="match status" value="1"/>
</dbReference>
<feature type="domain" description="ABM" evidence="2">
    <location>
        <begin position="67"/>
        <end position="114"/>
    </location>
</feature>
<evidence type="ECO:0000313" key="4">
    <source>
        <dbReference type="Proteomes" id="UP000632766"/>
    </source>
</evidence>
<dbReference type="Pfam" id="PF03992">
    <property type="entry name" value="ABM"/>
    <property type="match status" value="1"/>
</dbReference>
<feature type="signal peptide" evidence="1">
    <location>
        <begin position="1"/>
        <end position="26"/>
    </location>
</feature>
<gene>
    <name evidence="3" type="ORF">I8748_11520</name>
</gene>
<evidence type="ECO:0000313" key="3">
    <source>
        <dbReference type="EMBL" id="MBH8562801.1"/>
    </source>
</evidence>
<dbReference type="EMBL" id="JAECZC010000016">
    <property type="protein sequence ID" value="MBH8562801.1"/>
    <property type="molecule type" value="Genomic_DNA"/>
</dbReference>
<dbReference type="RefSeq" id="WP_198124701.1">
    <property type="nucleotide sequence ID" value="NZ_JAECZC010000016.1"/>
</dbReference>
<organism evidence="3 4">
    <name type="scientific">Amazonocrinis nigriterrae CENA67</name>
    <dbReference type="NCBI Taxonomy" id="2794033"/>
    <lineage>
        <taxon>Bacteria</taxon>
        <taxon>Bacillati</taxon>
        <taxon>Cyanobacteriota</taxon>
        <taxon>Cyanophyceae</taxon>
        <taxon>Nostocales</taxon>
        <taxon>Nostocaceae</taxon>
        <taxon>Amazonocrinis</taxon>
        <taxon>Amazonocrinis nigriterrae</taxon>
    </lineage>
</organism>
<evidence type="ECO:0000259" key="2">
    <source>
        <dbReference type="Pfam" id="PF03992"/>
    </source>
</evidence>
<reference evidence="3 4" key="1">
    <citation type="journal article" date="2021" name="Int. J. Syst. Evol. Microbiol.">
        <title>Amazonocrinis nigriterrae gen. nov., sp. nov., Atlanticothrix silvestris gen. nov., sp. nov. and Dendronalium phyllosphericum gen. nov., sp. nov., nostocacean cyanobacteria from Brazilian environments.</title>
        <authorList>
            <person name="Alvarenga D.O."/>
            <person name="Andreote A.P.D."/>
            <person name="Branco L.H.Z."/>
            <person name="Delbaje E."/>
            <person name="Cruz R.B."/>
            <person name="Varani A.M."/>
            <person name="Fiore M.F."/>
        </authorList>
    </citation>
    <scope>NUCLEOTIDE SEQUENCE [LARGE SCALE GENOMIC DNA]</scope>
    <source>
        <strain evidence="3 4">CENA67</strain>
    </source>
</reference>